<evidence type="ECO:0000256" key="4">
    <source>
        <dbReference type="ARBA" id="ARBA00022771"/>
    </source>
</evidence>
<dbReference type="GO" id="GO:0061630">
    <property type="term" value="F:ubiquitin protein ligase activity"/>
    <property type="evidence" value="ECO:0007669"/>
    <property type="project" value="UniProtKB-EC"/>
</dbReference>
<reference evidence="8" key="1">
    <citation type="journal article" date="2013" name="Nat. Biotechnol.">
        <title>Draft genome sequence of chickpea (Cicer arietinum) provides a resource for trait improvement.</title>
        <authorList>
            <person name="Varshney R.K."/>
            <person name="Song C."/>
            <person name="Saxena R.K."/>
            <person name="Azam S."/>
            <person name="Yu S."/>
            <person name="Sharpe A.G."/>
            <person name="Cannon S."/>
            <person name="Baek J."/>
            <person name="Rosen B.D."/>
            <person name="Tar'an B."/>
            <person name="Millan T."/>
            <person name="Zhang X."/>
            <person name="Ramsay L.D."/>
            <person name="Iwata A."/>
            <person name="Wang Y."/>
            <person name="Nelson W."/>
            <person name="Farmer A.D."/>
            <person name="Gaur P.M."/>
            <person name="Soderlund C."/>
            <person name="Penmetsa R.V."/>
            <person name="Xu C."/>
            <person name="Bharti A.K."/>
            <person name="He W."/>
            <person name="Winter P."/>
            <person name="Zhao S."/>
            <person name="Hane J.K."/>
            <person name="Carrasquilla-Garcia N."/>
            <person name="Condie J.A."/>
            <person name="Upadhyaya H.D."/>
            <person name="Luo M.C."/>
            <person name="Thudi M."/>
            <person name="Gowda C.L."/>
            <person name="Singh N.P."/>
            <person name="Lichtenzveig J."/>
            <person name="Gali K.K."/>
            <person name="Rubio J."/>
            <person name="Nadarajan N."/>
            <person name="Dolezel J."/>
            <person name="Bansal K.C."/>
            <person name="Xu X."/>
            <person name="Edwards D."/>
            <person name="Zhang G."/>
            <person name="Kahl G."/>
            <person name="Gil J."/>
            <person name="Singh K.B."/>
            <person name="Datta S.K."/>
            <person name="Jackson S.A."/>
            <person name="Wang J."/>
            <person name="Cook D.R."/>
        </authorList>
    </citation>
    <scope>NUCLEOTIDE SEQUENCE [LARGE SCALE GENOMIC DNA]</scope>
    <source>
        <strain evidence="8">cv. CDC Frontier</strain>
    </source>
</reference>
<organism evidence="8 9">
    <name type="scientific">Cicer arietinum</name>
    <name type="common">Chickpea</name>
    <name type="synonym">Garbanzo</name>
    <dbReference type="NCBI Taxonomy" id="3827"/>
    <lineage>
        <taxon>Eukaryota</taxon>
        <taxon>Viridiplantae</taxon>
        <taxon>Streptophyta</taxon>
        <taxon>Embryophyta</taxon>
        <taxon>Tracheophyta</taxon>
        <taxon>Spermatophyta</taxon>
        <taxon>Magnoliopsida</taxon>
        <taxon>eudicotyledons</taxon>
        <taxon>Gunneridae</taxon>
        <taxon>Pentapetalae</taxon>
        <taxon>rosids</taxon>
        <taxon>fabids</taxon>
        <taxon>Fabales</taxon>
        <taxon>Fabaceae</taxon>
        <taxon>Papilionoideae</taxon>
        <taxon>50 kb inversion clade</taxon>
        <taxon>NPAAA clade</taxon>
        <taxon>Hologalegina</taxon>
        <taxon>IRL clade</taxon>
        <taxon>Cicereae</taxon>
        <taxon>Cicer</taxon>
    </lineage>
</organism>
<dbReference type="PaxDb" id="3827-XP_004497437.1"/>
<dbReference type="eggNOG" id="KOG0800">
    <property type="taxonomic scope" value="Eukaryota"/>
</dbReference>
<dbReference type="SMART" id="SM00184">
    <property type="entry name" value="RING"/>
    <property type="match status" value="1"/>
</dbReference>
<dbReference type="GO" id="GO:0016567">
    <property type="term" value="P:protein ubiquitination"/>
    <property type="evidence" value="ECO:0007669"/>
    <property type="project" value="TreeGrafter"/>
</dbReference>
<evidence type="ECO:0000256" key="6">
    <source>
        <dbReference type="PROSITE-ProRule" id="PRU00175"/>
    </source>
</evidence>
<dbReference type="OrthoDB" id="21204at2759"/>
<evidence type="ECO:0000313" key="8">
    <source>
        <dbReference type="Proteomes" id="UP000087171"/>
    </source>
</evidence>
<proteinExistence type="predicted"/>
<keyword evidence="3" id="KW-0479">Metal-binding</keyword>
<dbReference type="Gene3D" id="3.30.40.10">
    <property type="entry name" value="Zinc/RING finger domain, C3HC4 (zinc finger)"/>
    <property type="match status" value="1"/>
</dbReference>
<comment type="catalytic activity">
    <reaction evidence="1">
        <text>S-ubiquitinyl-[E2 ubiquitin-conjugating enzyme]-L-cysteine + [acceptor protein]-L-lysine = [E2 ubiquitin-conjugating enzyme]-L-cysteine + N(6)-ubiquitinyl-[acceptor protein]-L-lysine.</text>
        <dbReference type="EC" id="2.3.2.27"/>
    </reaction>
</comment>
<accession>A0A1S2Y1W1</accession>
<evidence type="ECO:0000259" key="7">
    <source>
        <dbReference type="PROSITE" id="PS50089"/>
    </source>
</evidence>
<dbReference type="CDD" id="cd16454">
    <property type="entry name" value="RING-H2_PA-TM-RING"/>
    <property type="match status" value="1"/>
</dbReference>
<gene>
    <name evidence="9" type="primary">LOC101509295</name>
</gene>
<evidence type="ECO:0000256" key="5">
    <source>
        <dbReference type="ARBA" id="ARBA00022833"/>
    </source>
</evidence>
<dbReference type="InterPro" id="IPR013083">
    <property type="entry name" value="Znf_RING/FYVE/PHD"/>
</dbReference>
<evidence type="ECO:0000313" key="9">
    <source>
        <dbReference type="RefSeq" id="XP_004497437.1"/>
    </source>
</evidence>
<dbReference type="GO" id="GO:0005737">
    <property type="term" value="C:cytoplasm"/>
    <property type="evidence" value="ECO:0007669"/>
    <property type="project" value="TreeGrafter"/>
</dbReference>
<sequence length="290" mass="32312">MEETTATIMASLSTLTPSHLTHLTNSILSSTRRHHRRLTFLLSSPTLFSLTLHHLHTLSLPQKSLLISRHLLSSLHLLTRHIQSNYATSPKPLPPPISTSLTERELDAVLLLLMLCETHKHNPEALNAPFCNWRVNLRNVFSVTLLTVSSYSAPPLGACLGSVLIPFVEMVSRCWRLVGVLGCDGRDEGGKGVKEVAASAATVVALPAVEVSVGGRECVICKDEMRVGRDVCELPCQHLFHWVCILPWLGKRNTCPCCRFRLPSDDVFGEIQRLWEVLVKIGEKNYRMLN</sequence>
<dbReference type="InterPro" id="IPR001841">
    <property type="entry name" value="Znf_RING"/>
</dbReference>
<protein>
    <recommendedName>
        <fullName evidence="2">RING-type E3 ubiquitin transferase</fullName>
        <ecNumber evidence="2">2.3.2.27</ecNumber>
    </recommendedName>
</protein>
<dbReference type="SUPFAM" id="SSF57850">
    <property type="entry name" value="RING/U-box"/>
    <property type="match status" value="1"/>
</dbReference>
<keyword evidence="8" id="KW-1185">Reference proteome</keyword>
<dbReference type="PROSITE" id="PS50089">
    <property type="entry name" value="ZF_RING_2"/>
    <property type="match status" value="1"/>
</dbReference>
<dbReference type="RefSeq" id="XP_004497437.1">
    <property type="nucleotide sequence ID" value="XM_004497380.3"/>
</dbReference>
<dbReference type="GO" id="GO:0008270">
    <property type="term" value="F:zinc ion binding"/>
    <property type="evidence" value="ECO:0007669"/>
    <property type="project" value="UniProtKB-KW"/>
</dbReference>
<dbReference type="PANTHER" id="PTHR15710:SF67">
    <property type="entry name" value="E3 UBIQUITIN-PROTEIN LIGASE SGR9, AMYLOPLASTIC"/>
    <property type="match status" value="1"/>
</dbReference>
<keyword evidence="5" id="KW-0862">Zinc</keyword>
<dbReference type="GeneID" id="101509295"/>
<feature type="domain" description="RING-type" evidence="7">
    <location>
        <begin position="218"/>
        <end position="259"/>
    </location>
</feature>
<evidence type="ECO:0000256" key="3">
    <source>
        <dbReference type="ARBA" id="ARBA00022723"/>
    </source>
</evidence>
<evidence type="ECO:0000256" key="2">
    <source>
        <dbReference type="ARBA" id="ARBA00012483"/>
    </source>
</evidence>
<dbReference type="PANTHER" id="PTHR15710">
    <property type="entry name" value="E3 UBIQUITIN-PROTEIN LIGASE PRAJA"/>
    <property type="match status" value="1"/>
</dbReference>
<name>A0A1S2Y1W1_CICAR</name>
<dbReference type="Proteomes" id="UP000087171">
    <property type="component" value="Chromosome Ca4"/>
</dbReference>
<dbReference type="Pfam" id="PF13639">
    <property type="entry name" value="zf-RING_2"/>
    <property type="match status" value="1"/>
</dbReference>
<evidence type="ECO:0000256" key="1">
    <source>
        <dbReference type="ARBA" id="ARBA00000900"/>
    </source>
</evidence>
<dbReference type="AlphaFoldDB" id="A0A1S2Y1W1"/>
<dbReference type="KEGG" id="cam:101509295"/>
<reference evidence="9" key="2">
    <citation type="submission" date="2025-08" db="UniProtKB">
        <authorList>
            <consortium name="RefSeq"/>
        </authorList>
    </citation>
    <scope>IDENTIFICATION</scope>
    <source>
        <tissue evidence="9">Etiolated seedlings</tissue>
    </source>
</reference>
<keyword evidence="4 6" id="KW-0863">Zinc-finger</keyword>
<dbReference type="EC" id="2.3.2.27" evidence="2"/>